<accession>A0A0E1NLX3</accession>
<keyword evidence="2" id="KW-0902">Two-component regulatory system</keyword>
<dbReference type="SMART" id="SM00862">
    <property type="entry name" value="Trans_reg_C"/>
    <property type="match status" value="1"/>
</dbReference>
<dbReference type="GeneID" id="49785258"/>
<dbReference type="Gene3D" id="6.10.250.690">
    <property type="match status" value="1"/>
</dbReference>
<dbReference type="PROSITE" id="PS51755">
    <property type="entry name" value="OMPR_PHOB"/>
    <property type="match status" value="1"/>
</dbReference>
<dbReference type="EMBL" id="CP000308">
    <property type="protein sequence ID" value="ABG14163.1"/>
    <property type="molecule type" value="Genomic_DNA"/>
</dbReference>
<name>A0A0E1NLX3_YERPA</name>
<dbReference type="GO" id="GO:0005829">
    <property type="term" value="C:cytosol"/>
    <property type="evidence" value="ECO:0007669"/>
    <property type="project" value="TreeGrafter"/>
</dbReference>
<keyword evidence="4 7" id="KW-0238">DNA-binding</keyword>
<dbReference type="FunFam" id="1.10.10.10:FF:000720">
    <property type="entry name" value="Two-component system response regulator"/>
    <property type="match status" value="1"/>
</dbReference>
<gene>
    <name evidence="10" type="ordered locus">YPA_2198</name>
</gene>
<dbReference type="CDD" id="cd17574">
    <property type="entry name" value="REC_OmpR"/>
    <property type="match status" value="1"/>
</dbReference>
<protein>
    <submittedName>
        <fullName evidence="10">Putative two-component response regulator</fullName>
    </submittedName>
</protein>
<evidence type="ECO:0000256" key="3">
    <source>
        <dbReference type="ARBA" id="ARBA00023015"/>
    </source>
</evidence>
<dbReference type="InterPro" id="IPR011006">
    <property type="entry name" value="CheY-like_superfamily"/>
</dbReference>
<evidence type="ECO:0000256" key="5">
    <source>
        <dbReference type="ARBA" id="ARBA00023163"/>
    </source>
</evidence>
<dbReference type="RefSeq" id="WP_002224818.1">
    <property type="nucleotide sequence ID" value="NC_008150.1"/>
</dbReference>
<dbReference type="PANTHER" id="PTHR48111:SF11">
    <property type="entry name" value="TWO-COMPONENT RESPONSE REGULATOR"/>
    <property type="match status" value="1"/>
</dbReference>
<evidence type="ECO:0000313" key="10">
    <source>
        <dbReference type="EMBL" id="ABG14163.1"/>
    </source>
</evidence>
<proteinExistence type="predicted"/>
<reference evidence="10 11" key="1">
    <citation type="journal article" date="2006" name="J. Bacteriol.">
        <title>Complete genome sequence of Yersinia pestis strains Antiqua and Nepal516: evidence of gene reduction in an emerging pathogen.</title>
        <authorList>
            <person name="Chain P.S."/>
            <person name="Hu P."/>
            <person name="Malfatti S.A."/>
            <person name="Radnedge L."/>
            <person name="Larimer F."/>
            <person name="Vergez L.M."/>
            <person name="Worsham P."/>
            <person name="Chu M.C."/>
            <person name="Andersen G.L."/>
        </authorList>
    </citation>
    <scope>NUCLEOTIDE SEQUENCE [LARGE SCALE GENOMIC DNA]</scope>
    <source>
        <strain evidence="10 11">Antiqua</strain>
    </source>
</reference>
<organism evidence="10 11">
    <name type="scientific">Yersinia pestis bv. Antiqua (strain Antiqua)</name>
    <dbReference type="NCBI Taxonomy" id="360102"/>
    <lineage>
        <taxon>Bacteria</taxon>
        <taxon>Pseudomonadati</taxon>
        <taxon>Pseudomonadota</taxon>
        <taxon>Gammaproteobacteria</taxon>
        <taxon>Enterobacterales</taxon>
        <taxon>Yersiniaceae</taxon>
        <taxon>Yersinia</taxon>
    </lineage>
</organism>
<dbReference type="Pfam" id="PF00072">
    <property type="entry name" value="Response_reg"/>
    <property type="match status" value="1"/>
</dbReference>
<dbReference type="InterPro" id="IPR016032">
    <property type="entry name" value="Sig_transdc_resp-reg_C-effctor"/>
</dbReference>
<dbReference type="SUPFAM" id="SSF52172">
    <property type="entry name" value="CheY-like"/>
    <property type="match status" value="1"/>
</dbReference>
<dbReference type="InterPro" id="IPR039420">
    <property type="entry name" value="WalR-like"/>
</dbReference>
<keyword evidence="5" id="KW-0804">Transcription</keyword>
<dbReference type="PANTHER" id="PTHR48111">
    <property type="entry name" value="REGULATOR OF RPOS"/>
    <property type="match status" value="1"/>
</dbReference>
<dbReference type="GO" id="GO:0000976">
    <property type="term" value="F:transcription cis-regulatory region binding"/>
    <property type="evidence" value="ECO:0007669"/>
    <property type="project" value="TreeGrafter"/>
</dbReference>
<dbReference type="Gene3D" id="1.10.10.10">
    <property type="entry name" value="Winged helix-like DNA-binding domain superfamily/Winged helix DNA-binding domain"/>
    <property type="match status" value="1"/>
</dbReference>
<evidence type="ECO:0000259" key="8">
    <source>
        <dbReference type="PROSITE" id="PS50110"/>
    </source>
</evidence>
<keyword evidence="3" id="KW-0805">Transcription regulation</keyword>
<dbReference type="Gene3D" id="3.40.50.2300">
    <property type="match status" value="1"/>
</dbReference>
<dbReference type="InterPro" id="IPR001867">
    <property type="entry name" value="OmpR/PhoB-type_DNA-bd"/>
</dbReference>
<dbReference type="AlphaFoldDB" id="A0A0E1NLX3"/>
<feature type="domain" description="Response regulatory" evidence="8">
    <location>
        <begin position="2"/>
        <end position="116"/>
    </location>
</feature>
<feature type="modified residue" description="4-aspartylphosphate" evidence="6">
    <location>
        <position position="51"/>
    </location>
</feature>
<dbReference type="InterPro" id="IPR001789">
    <property type="entry name" value="Sig_transdc_resp-reg_receiver"/>
</dbReference>
<dbReference type="GO" id="GO:0000156">
    <property type="term" value="F:phosphorelay response regulator activity"/>
    <property type="evidence" value="ECO:0007669"/>
    <property type="project" value="TreeGrafter"/>
</dbReference>
<dbReference type="PATRIC" id="fig|360102.15.peg.837"/>
<dbReference type="CDD" id="cd00383">
    <property type="entry name" value="trans_reg_C"/>
    <property type="match status" value="1"/>
</dbReference>
<dbReference type="FunFam" id="3.40.50.2300:FF:000001">
    <property type="entry name" value="DNA-binding response regulator PhoB"/>
    <property type="match status" value="1"/>
</dbReference>
<evidence type="ECO:0000313" key="11">
    <source>
        <dbReference type="Proteomes" id="UP000001971"/>
    </source>
</evidence>
<evidence type="ECO:0000259" key="9">
    <source>
        <dbReference type="PROSITE" id="PS51755"/>
    </source>
</evidence>
<dbReference type="Proteomes" id="UP000001971">
    <property type="component" value="Chromosome"/>
</dbReference>
<evidence type="ECO:0000256" key="1">
    <source>
        <dbReference type="ARBA" id="ARBA00022553"/>
    </source>
</evidence>
<dbReference type="PROSITE" id="PS50110">
    <property type="entry name" value="RESPONSE_REGULATORY"/>
    <property type="match status" value="1"/>
</dbReference>
<dbReference type="SMART" id="SM00448">
    <property type="entry name" value="REC"/>
    <property type="match status" value="1"/>
</dbReference>
<dbReference type="GO" id="GO:0006355">
    <property type="term" value="P:regulation of DNA-templated transcription"/>
    <property type="evidence" value="ECO:0007669"/>
    <property type="project" value="InterPro"/>
</dbReference>
<feature type="domain" description="OmpR/PhoB-type" evidence="9">
    <location>
        <begin position="129"/>
        <end position="228"/>
    </location>
</feature>
<evidence type="ECO:0000256" key="7">
    <source>
        <dbReference type="PROSITE-ProRule" id="PRU01091"/>
    </source>
</evidence>
<dbReference type="HOGENOM" id="CLU_000445_30_4_6"/>
<dbReference type="GO" id="GO:0032993">
    <property type="term" value="C:protein-DNA complex"/>
    <property type="evidence" value="ECO:0007669"/>
    <property type="project" value="TreeGrafter"/>
</dbReference>
<sequence length="235" mass="27131">MKILIAEDNAHIRNGLMEVLAHEGYRPIAAENGVQALALYRQQQPDFIILDIMMPELDGYKVCREIRKHDWQTPIIFLSAKDEEIDRVIGLELGADDYISKPFGIHEMRARIKTIVRRCLRKVPESAEDAGFPFGDLMVFPNELCAIRGETRLELSLREVNILRYLYQHKGRVVTRDMLFDAVWGYDHLPQSRTLDQHISKLRKTIELDPVHPVLIRTVHGAGYRYQGTAQSLEK</sequence>
<evidence type="ECO:0000256" key="4">
    <source>
        <dbReference type="ARBA" id="ARBA00023125"/>
    </source>
</evidence>
<feature type="DNA-binding region" description="OmpR/PhoB-type" evidence="7">
    <location>
        <begin position="129"/>
        <end position="228"/>
    </location>
</feature>
<dbReference type="SUPFAM" id="SSF46894">
    <property type="entry name" value="C-terminal effector domain of the bipartite response regulators"/>
    <property type="match status" value="1"/>
</dbReference>
<evidence type="ECO:0000256" key="6">
    <source>
        <dbReference type="PROSITE-ProRule" id="PRU00169"/>
    </source>
</evidence>
<dbReference type="InterPro" id="IPR036388">
    <property type="entry name" value="WH-like_DNA-bd_sf"/>
</dbReference>
<keyword evidence="1 6" id="KW-0597">Phosphoprotein</keyword>
<dbReference type="KEGG" id="ypa:YPA_2198"/>
<dbReference type="Pfam" id="PF00486">
    <property type="entry name" value="Trans_reg_C"/>
    <property type="match status" value="1"/>
</dbReference>
<evidence type="ECO:0000256" key="2">
    <source>
        <dbReference type="ARBA" id="ARBA00023012"/>
    </source>
</evidence>